<dbReference type="EMBL" id="QSJN01000007">
    <property type="protein sequence ID" value="RHD73961.1"/>
    <property type="molecule type" value="Genomic_DNA"/>
</dbReference>
<dbReference type="EMBL" id="JAQMPX010000123">
    <property type="protein sequence ID" value="MDB9140215.1"/>
    <property type="molecule type" value="Genomic_DNA"/>
</dbReference>
<dbReference type="Proteomes" id="UP000095591">
    <property type="component" value="Unassembled WGS sequence"/>
</dbReference>
<evidence type="ECO:0000313" key="6">
    <source>
        <dbReference type="EMBL" id="RHD73961.1"/>
    </source>
</evidence>
<dbReference type="GO" id="GO:0004040">
    <property type="term" value="F:amidase activity"/>
    <property type="evidence" value="ECO:0007669"/>
    <property type="project" value="InterPro"/>
</dbReference>
<reference evidence="3 7" key="1">
    <citation type="submission" date="2015-09" db="EMBL/GenBank/DDBJ databases">
        <authorList>
            <consortium name="Pathogen Informatics"/>
        </authorList>
    </citation>
    <scope>NUCLEOTIDE SEQUENCE [LARGE SCALE GENOMIC DNA]</scope>
    <source>
        <strain evidence="3 7">2789STDY5608872</strain>
    </source>
</reference>
<proteinExistence type="predicted"/>
<keyword evidence="3" id="KW-0282">Flagellum</keyword>
<reference evidence="5" key="3">
    <citation type="journal article" date="2018" name="BMC Genomics">
        <title>Whole genome sequencing and function prediction of 133 gut anaerobes isolated from chicken caecum in pure cultures.</title>
        <authorList>
            <person name="Medvecky M."/>
            <person name="Cejkova D."/>
            <person name="Polansky O."/>
            <person name="Karasova D."/>
            <person name="Kubasova T."/>
            <person name="Cizek A."/>
            <person name="Rychlik I."/>
        </authorList>
    </citation>
    <scope>NUCLEOTIDE SEQUENCE</scope>
    <source>
        <strain evidence="5">An199</strain>
    </source>
</reference>
<evidence type="ECO:0000259" key="2">
    <source>
        <dbReference type="SMART" id="SM00047"/>
    </source>
</evidence>
<evidence type="ECO:0000256" key="1">
    <source>
        <dbReference type="ARBA" id="ARBA00022801"/>
    </source>
</evidence>
<accession>A0A173S6A0</accession>
<dbReference type="InterPro" id="IPR051056">
    <property type="entry name" value="Glycosyl_Hydrolase_73"/>
</dbReference>
<organism evidence="3 7">
    <name type="scientific">Parabacteroides distasonis</name>
    <dbReference type="NCBI Taxonomy" id="823"/>
    <lineage>
        <taxon>Bacteria</taxon>
        <taxon>Pseudomonadati</taxon>
        <taxon>Bacteroidota</taxon>
        <taxon>Bacteroidia</taxon>
        <taxon>Bacteroidales</taxon>
        <taxon>Tannerellaceae</taxon>
        <taxon>Parabacteroides</taxon>
    </lineage>
</organism>
<keyword evidence="3" id="KW-0969">Cilium</keyword>
<dbReference type="EMBL" id="CYXP01000001">
    <property type="protein sequence ID" value="CUM85405.1"/>
    <property type="molecule type" value="Genomic_DNA"/>
</dbReference>
<name>A0A173S6A0_PARDI</name>
<gene>
    <name evidence="5" type="ORF">B5F32_08260</name>
    <name evidence="6" type="ORF">DW782_12535</name>
    <name evidence="3" type="ORF">ERS852429_00904</name>
    <name evidence="4" type="ORF">PN612_17140</name>
</gene>
<dbReference type="Proteomes" id="UP000195950">
    <property type="component" value="Unassembled WGS sequence"/>
</dbReference>
<dbReference type="PANTHER" id="PTHR33308">
    <property type="entry name" value="PEPTIDOGLYCAN HYDROLASE FLGJ"/>
    <property type="match status" value="1"/>
</dbReference>
<reference evidence="8" key="2">
    <citation type="submission" date="2017-04" db="EMBL/GenBank/DDBJ databases">
        <title>Function of individual gut microbiota members based on whole genome sequencing of pure cultures obtained from chicken caecum.</title>
        <authorList>
            <person name="Medvecky M."/>
            <person name="Cejkova D."/>
            <person name="Polansky O."/>
            <person name="Karasova D."/>
            <person name="Kubasova T."/>
            <person name="Cizek A."/>
            <person name="Rychlik I."/>
        </authorList>
    </citation>
    <scope>NUCLEOTIDE SEQUENCE [LARGE SCALE GENOMIC DNA]</scope>
    <source>
        <strain evidence="8">An199</strain>
    </source>
</reference>
<dbReference type="Proteomes" id="UP001211522">
    <property type="component" value="Unassembled WGS sequence"/>
</dbReference>
<dbReference type="Gene3D" id="1.10.530.10">
    <property type="match status" value="1"/>
</dbReference>
<dbReference type="PANTHER" id="PTHR33308:SF9">
    <property type="entry name" value="PEPTIDOGLYCAN HYDROLASE FLGJ"/>
    <property type="match status" value="1"/>
</dbReference>
<keyword evidence="3" id="KW-0966">Cell projection</keyword>
<feature type="domain" description="Mannosyl-glycoprotein endo-beta-N-acetylglucosamidase-like" evidence="2">
    <location>
        <begin position="2"/>
        <end position="143"/>
    </location>
</feature>
<evidence type="ECO:0000313" key="4">
    <source>
        <dbReference type="EMBL" id="MDB9140215.1"/>
    </source>
</evidence>
<protein>
    <submittedName>
        <fullName evidence="3">Flagellar rod assembly protein/muramidase FlgJ</fullName>
    </submittedName>
    <submittedName>
        <fullName evidence="4 5">Glucosaminidase</fullName>
    </submittedName>
</protein>
<reference evidence="6 9" key="4">
    <citation type="submission" date="2018-08" db="EMBL/GenBank/DDBJ databases">
        <title>A genome reference for cultivated species of the human gut microbiota.</title>
        <authorList>
            <person name="Zou Y."/>
            <person name="Xue W."/>
            <person name="Luo G."/>
        </authorList>
    </citation>
    <scope>NUCLEOTIDE SEQUENCE [LARGE SCALE GENOMIC DNA]</scope>
    <source>
        <strain evidence="6 9">AM30-4</strain>
    </source>
</reference>
<sequence>MEISVFIREYAPLAGEAGRAFRIDPVVILAQAAIETGWGESTLCREYHNFFGITAYGLPNVWWTGRWTELSPRSLRFRIYPDDKCSFMDYCRLLRSAYPRAADMSANPTAFAKEIAYSPYISEVNGDNREAYRKLIVQLCRKISSQLSIVNPKGGQMPPLSSTVN</sequence>
<dbReference type="EMBL" id="NFJX01000006">
    <property type="protein sequence ID" value="OUP19513.1"/>
    <property type="molecule type" value="Genomic_DNA"/>
</dbReference>
<dbReference type="AlphaFoldDB" id="A0A173S6A0"/>
<evidence type="ECO:0000313" key="5">
    <source>
        <dbReference type="EMBL" id="OUP19513.1"/>
    </source>
</evidence>
<dbReference type="RefSeq" id="WP_008771789.1">
    <property type="nucleotide sequence ID" value="NZ_CAXTLT010000004.1"/>
</dbReference>
<dbReference type="Pfam" id="PF01832">
    <property type="entry name" value="Glucosaminidase"/>
    <property type="match status" value="1"/>
</dbReference>
<keyword evidence="1" id="KW-0378">Hydrolase</keyword>
<dbReference type="SMART" id="SM00047">
    <property type="entry name" value="LYZ2"/>
    <property type="match status" value="1"/>
</dbReference>
<evidence type="ECO:0000313" key="3">
    <source>
        <dbReference type="EMBL" id="CUM85405.1"/>
    </source>
</evidence>
<evidence type="ECO:0000313" key="9">
    <source>
        <dbReference type="Proteomes" id="UP000284660"/>
    </source>
</evidence>
<reference evidence="4" key="5">
    <citation type="submission" date="2023-01" db="EMBL/GenBank/DDBJ databases">
        <title>Human gut microbiome strain richness.</title>
        <authorList>
            <person name="Chen-Liaw A."/>
        </authorList>
    </citation>
    <scope>NUCLEOTIDE SEQUENCE</scope>
    <source>
        <strain evidence="4">D35st1_E5_D35t1_190705</strain>
    </source>
</reference>
<dbReference type="InterPro" id="IPR002901">
    <property type="entry name" value="MGlyc_endo_b_GlcNAc-like_dom"/>
</dbReference>
<evidence type="ECO:0000313" key="7">
    <source>
        <dbReference type="Proteomes" id="UP000095591"/>
    </source>
</evidence>
<dbReference type="Proteomes" id="UP000284660">
    <property type="component" value="Unassembled WGS sequence"/>
</dbReference>
<evidence type="ECO:0000313" key="8">
    <source>
        <dbReference type="Proteomes" id="UP000195950"/>
    </source>
</evidence>